<dbReference type="EMBL" id="CP034337">
    <property type="protein sequence ID" value="AZL72728.1"/>
    <property type="molecule type" value="Genomic_DNA"/>
</dbReference>
<dbReference type="Proteomes" id="UP000272622">
    <property type="component" value="Chromosome"/>
</dbReference>
<proteinExistence type="predicted"/>
<dbReference type="RefSeq" id="WP_125462957.1">
    <property type="nucleotide sequence ID" value="NZ_CP034337.1"/>
</dbReference>
<name>A0ABN5TCV8_9PSED</name>
<organism evidence="1 2">
    <name type="scientific">Pseudomonas oryziphila</name>
    <dbReference type="NCBI Taxonomy" id="2894079"/>
    <lineage>
        <taxon>Bacteria</taxon>
        <taxon>Pseudomonadati</taxon>
        <taxon>Pseudomonadota</taxon>
        <taxon>Gammaproteobacteria</taxon>
        <taxon>Pseudomonadales</taxon>
        <taxon>Pseudomonadaceae</taxon>
        <taxon>Pseudomonas</taxon>
    </lineage>
</organism>
<gene>
    <name evidence="1" type="ORF">EI693_06335</name>
</gene>
<accession>A0ABN5TCV8</accession>
<sequence>MNRSERASQIWAVLALAARNRQSLTYGMLSRLIGVPAAGMGRLLEPIQSYCILQDLPPLTLLVVQKSSGLPGRGFIGAKAADYARDQMRIFAFDWLAHGNPQAEKLEQAVLELPSNGEEVDSDE</sequence>
<evidence type="ECO:0000313" key="1">
    <source>
        <dbReference type="EMBL" id="AZL72728.1"/>
    </source>
</evidence>
<protein>
    <submittedName>
        <fullName evidence="1">Uncharacterized protein</fullName>
    </submittedName>
</protein>
<reference evidence="1 2" key="1">
    <citation type="submission" date="2018-12" db="EMBL/GenBank/DDBJ databases">
        <authorList>
            <person name="Li S."/>
            <person name="Yang R."/>
            <person name="Chen G."/>
            <person name="Zou L."/>
            <person name="Zhang C."/>
            <person name="Chen Y."/>
            <person name="Liu Z."/>
            <person name="Li Y."/>
            <person name="Yan Y."/>
            <person name="Huang M."/>
            <person name="Chen T."/>
        </authorList>
    </citation>
    <scope>NUCLEOTIDE SEQUENCE [LARGE SCALE GENOMIC DNA]</scope>
    <source>
        <strain evidence="1 2">2014</strain>
    </source>
</reference>
<keyword evidence="2" id="KW-1185">Reference proteome</keyword>
<evidence type="ECO:0000313" key="2">
    <source>
        <dbReference type="Proteomes" id="UP000272622"/>
    </source>
</evidence>